<evidence type="ECO:0000313" key="3">
    <source>
        <dbReference type="Proteomes" id="UP000183076"/>
    </source>
</evidence>
<dbReference type="EMBL" id="FNNB01000001">
    <property type="protein sequence ID" value="SDW13036.1"/>
    <property type="molecule type" value="Genomic_DNA"/>
</dbReference>
<organism evidence="2 3">
    <name type="scientific">Sulfitobacter pontiacus</name>
    <dbReference type="NCBI Taxonomy" id="60137"/>
    <lineage>
        <taxon>Bacteria</taxon>
        <taxon>Pseudomonadati</taxon>
        <taxon>Pseudomonadota</taxon>
        <taxon>Alphaproteobacteria</taxon>
        <taxon>Rhodobacterales</taxon>
        <taxon>Roseobacteraceae</taxon>
        <taxon>Sulfitobacter</taxon>
    </lineage>
</organism>
<dbReference type="STRING" id="60137.SAMN04488041_101358"/>
<dbReference type="RefSeq" id="WP_074634600.1">
    <property type="nucleotide sequence ID" value="NZ_CP160849.1"/>
</dbReference>
<feature type="region of interest" description="Disordered" evidence="1">
    <location>
        <begin position="184"/>
        <end position="260"/>
    </location>
</feature>
<dbReference type="AlphaFoldDB" id="A0A1H2R0N8"/>
<dbReference type="Proteomes" id="UP000183076">
    <property type="component" value="Unassembled WGS sequence"/>
</dbReference>
<protein>
    <submittedName>
        <fullName evidence="2">Uncharacterized protein</fullName>
    </submittedName>
</protein>
<evidence type="ECO:0000256" key="1">
    <source>
        <dbReference type="SAM" id="MobiDB-lite"/>
    </source>
</evidence>
<sequence>MSETVTNAEVEDVLSSIRRLVSEDRKPAQKPSEVPAIEEKLVLTPSLRVSNDAPVAAPRKEATPEAVQPRSASYQDAMQDMDTDVETDEGADLSASDRNQVAEDFKFISGREPRFRAQFATPAGDGKPQDTTEPPRKLAFSAPRAAAYSTDMLNLGSSELVDDVPPTPDRLSAKIAALETAISRIPENWEPDEPGKSDYSGSEDPAMAWEDDVEFDATGAPVSDAAQNDAEEALLDEDMGWHDPVESHAPQERAEPQDRVVDGPFATRVTAADATVTDTTDAPAETAQDDDATLGFGPDEYLDEEMLRDLVSEIVRTELQGALGERITRNVRKLVRREIHRALTSQDLE</sequence>
<accession>A0A1H2R0N8</accession>
<dbReference type="GeneID" id="94019678"/>
<gene>
    <name evidence="2" type="ORF">SAMN04488041_101358</name>
</gene>
<feature type="compositionally biased region" description="Acidic residues" evidence="1">
    <location>
        <begin position="229"/>
        <end position="238"/>
    </location>
</feature>
<reference evidence="3" key="1">
    <citation type="submission" date="2016-10" db="EMBL/GenBank/DDBJ databases">
        <authorList>
            <person name="Varghese N."/>
            <person name="Submissions S."/>
        </authorList>
    </citation>
    <scope>NUCLEOTIDE SEQUENCE [LARGE SCALE GENOMIC DNA]</scope>
    <source>
        <strain evidence="3">DSM 10014</strain>
    </source>
</reference>
<feature type="region of interest" description="Disordered" evidence="1">
    <location>
        <begin position="46"/>
        <end position="99"/>
    </location>
</feature>
<evidence type="ECO:0000313" key="2">
    <source>
        <dbReference type="EMBL" id="SDW13036.1"/>
    </source>
</evidence>
<feature type="compositionally biased region" description="Acidic residues" evidence="1">
    <location>
        <begin position="79"/>
        <end position="91"/>
    </location>
</feature>
<name>A0A1H2R0N8_9RHOB</name>
<feature type="compositionally biased region" description="Low complexity" evidence="1">
    <location>
        <begin position="273"/>
        <end position="286"/>
    </location>
</feature>
<proteinExistence type="predicted"/>
<feature type="compositionally biased region" description="Basic and acidic residues" evidence="1">
    <location>
        <begin position="127"/>
        <end position="136"/>
    </location>
</feature>
<feature type="region of interest" description="Disordered" evidence="1">
    <location>
        <begin position="273"/>
        <end position="298"/>
    </location>
</feature>
<feature type="compositionally biased region" description="Basic and acidic residues" evidence="1">
    <location>
        <begin position="239"/>
        <end position="260"/>
    </location>
</feature>
<feature type="region of interest" description="Disordered" evidence="1">
    <location>
        <begin position="112"/>
        <end position="141"/>
    </location>
</feature>